<reference evidence="2 3" key="1">
    <citation type="submission" date="2019-12" db="EMBL/GenBank/DDBJ databases">
        <title>Whole-genome sequencing of Allorhizobium vitis.</title>
        <authorList>
            <person name="Gan H.M."/>
            <person name="Szegedi E."/>
            <person name="Burr T."/>
            <person name="Savka M.A."/>
        </authorList>
    </citation>
    <scope>NUCLEOTIDE SEQUENCE [LARGE SCALE GENOMIC DNA]</scope>
    <source>
        <strain evidence="2 3">CG989</strain>
    </source>
</reference>
<dbReference type="InterPro" id="IPR052936">
    <property type="entry name" value="Jasmonate_Hydroxylase-like"/>
</dbReference>
<organism evidence="2 3">
    <name type="scientific">Agrobacterium vitis</name>
    <name type="common">Rhizobium vitis</name>
    <dbReference type="NCBI Taxonomy" id="373"/>
    <lineage>
        <taxon>Bacteria</taxon>
        <taxon>Pseudomonadati</taxon>
        <taxon>Pseudomonadota</taxon>
        <taxon>Alphaproteobacteria</taxon>
        <taxon>Hyphomicrobiales</taxon>
        <taxon>Rhizobiaceae</taxon>
        <taxon>Rhizobium/Agrobacterium group</taxon>
        <taxon>Agrobacterium</taxon>
    </lineage>
</organism>
<name>A0AAE4WFE0_AGRVI</name>
<evidence type="ECO:0000313" key="2">
    <source>
        <dbReference type="EMBL" id="MUZ60027.1"/>
    </source>
</evidence>
<dbReference type="Gene3D" id="3.30.70.100">
    <property type="match status" value="1"/>
</dbReference>
<dbReference type="InterPro" id="IPR007138">
    <property type="entry name" value="ABM_dom"/>
</dbReference>
<keyword evidence="2" id="KW-0503">Monooxygenase</keyword>
<dbReference type="AlphaFoldDB" id="A0AAE4WFE0"/>
<dbReference type="GO" id="GO:0004497">
    <property type="term" value="F:monooxygenase activity"/>
    <property type="evidence" value="ECO:0007669"/>
    <property type="project" value="UniProtKB-KW"/>
</dbReference>
<evidence type="ECO:0000313" key="3">
    <source>
        <dbReference type="Proteomes" id="UP000436692"/>
    </source>
</evidence>
<protein>
    <submittedName>
        <fullName evidence="2">Antibiotic biosynthesis monooxygenase</fullName>
    </submittedName>
</protein>
<sequence>MPQPNRESPVMSGFAKLPSPPYYVVCFSSVRTEVSNGYDDMAEAMVTLASQQPGFLGVESARDATGFGITNSYWSDEDSIRAWKKVVDHLAAQNQGRAEWYSRYEVRVAKVERSYSFAKG</sequence>
<dbReference type="Pfam" id="PF03992">
    <property type="entry name" value="ABM"/>
    <property type="match status" value="1"/>
</dbReference>
<dbReference type="PANTHER" id="PTHR37811">
    <property type="entry name" value="BLL5343 PROTEIN"/>
    <property type="match status" value="1"/>
</dbReference>
<feature type="domain" description="ABM" evidence="1">
    <location>
        <begin position="21"/>
        <end position="94"/>
    </location>
</feature>
<accession>A0AAE4WFE0</accession>
<gene>
    <name evidence="2" type="ORF">GOZ95_21530</name>
</gene>
<dbReference type="SUPFAM" id="SSF54909">
    <property type="entry name" value="Dimeric alpha+beta barrel"/>
    <property type="match status" value="1"/>
</dbReference>
<dbReference type="EMBL" id="WPHM01000013">
    <property type="protein sequence ID" value="MUZ60027.1"/>
    <property type="molecule type" value="Genomic_DNA"/>
</dbReference>
<comment type="caution">
    <text evidence="2">The sequence shown here is derived from an EMBL/GenBank/DDBJ whole genome shotgun (WGS) entry which is preliminary data.</text>
</comment>
<keyword evidence="2" id="KW-0560">Oxidoreductase</keyword>
<proteinExistence type="predicted"/>
<dbReference type="Proteomes" id="UP000436692">
    <property type="component" value="Unassembled WGS sequence"/>
</dbReference>
<dbReference type="PANTHER" id="PTHR37811:SF2">
    <property type="entry name" value="ABM DOMAIN-CONTAINING PROTEIN"/>
    <property type="match status" value="1"/>
</dbReference>
<dbReference type="InterPro" id="IPR011008">
    <property type="entry name" value="Dimeric_a/b-barrel"/>
</dbReference>
<evidence type="ECO:0000259" key="1">
    <source>
        <dbReference type="Pfam" id="PF03992"/>
    </source>
</evidence>